<feature type="compositionally biased region" description="Basic and acidic residues" evidence="1">
    <location>
        <begin position="97"/>
        <end position="112"/>
    </location>
</feature>
<dbReference type="EMBL" id="JBEZAE010000029">
    <property type="protein sequence ID" value="MEU7074653.1"/>
    <property type="molecule type" value="Genomic_DNA"/>
</dbReference>
<evidence type="ECO:0000313" key="3">
    <source>
        <dbReference type="EMBL" id="MEU7074653.1"/>
    </source>
</evidence>
<proteinExistence type="predicted"/>
<feature type="region of interest" description="Disordered" evidence="1">
    <location>
        <begin position="56"/>
        <end position="164"/>
    </location>
</feature>
<evidence type="ECO:0000256" key="2">
    <source>
        <dbReference type="SAM" id="SignalP"/>
    </source>
</evidence>
<name>A0ABV3CIP2_9ACTN</name>
<reference evidence="3 4" key="1">
    <citation type="submission" date="2024-06" db="EMBL/GenBank/DDBJ databases">
        <title>The Natural Products Discovery Center: Release of the First 8490 Sequenced Strains for Exploring Actinobacteria Biosynthetic Diversity.</title>
        <authorList>
            <person name="Kalkreuter E."/>
            <person name="Kautsar S.A."/>
            <person name="Yang D."/>
            <person name="Bader C.D."/>
            <person name="Teijaro C.N."/>
            <person name="Fluegel L."/>
            <person name="Davis C.M."/>
            <person name="Simpson J.R."/>
            <person name="Lauterbach L."/>
            <person name="Steele A.D."/>
            <person name="Gui C."/>
            <person name="Meng S."/>
            <person name="Li G."/>
            <person name="Viehrig K."/>
            <person name="Ye F."/>
            <person name="Su P."/>
            <person name="Kiefer A.F."/>
            <person name="Nichols A."/>
            <person name="Cepeda A.J."/>
            <person name="Yan W."/>
            <person name="Fan B."/>
            <person name="Jiang Y."/>
            <person name="Adhikari A."/>
            <person name="Zheng C.-J."/>
            <person name="Schuster L."/>
            <person name="Cowan T.M."/>
            <person name="Smanski M.J."/>
            <person name="Chevrette M.G."/>
            <person name="De Carvalho L.P.S."/>
            <person name="Shen B."/>
        </authorList>
    </citation>
    <scope>NUCLEOTIDE SEQUENCE [LARGE SCALE GENOMIC DNA]</scope>
    <source>
        <strain evidence="3 4">NPDC045974</strain>
    </source>
</reference>
<keyword evidence="4" id="KW-1185">Reference proteome</keyword>
<evidence type="ECO:0000313" key="4">
    <source>
        <dbReference type="Proteomes" id="UP001551329"/>
    </source>
</evidence>
<comment type="caution">
    <text evidence="3">The sequence shown here is derived from an EMBL/GenBank/DDBJ whole genome shotgun (WGS) entry which is preliminary data.</text>
</comment>
<feature type="compositionally biased region" description="Basic and acidic residues" evidence="1">
    <location>
        <begin position="56"/>
        <end position="87"/>
    </location>
</feature>
<feature type="compositionally biased region" description="Polar residues" evidence="1">
    <location>
        <begin position="142"/>
        <end position="164"/>
    </location>
</feature>
<organism evidence="3 4">
    <name type="scientific">Streptomyces narbonensis</name>
    <dbReference type="NCBI Taxonomy" id="67333"/>
    <lineage>
        <taxon>Bacteria</taxon>
        <taxon>Bacillati</taxon>
        <taxon>Actinomycetota</taxon>
        <taxon>Actinomycetes</taxon>
        <taxon>Kitasatosporales</taxon>
        <taxon>Streptomycetaceae</taxon>
        <taxon>Streptomyces</taxon>
    </lineage>
</organism>
<protein>
    <submittedName>
        <fullName evidence="3">Uncharacterized protein</fullName>
    </submittedName>
</protein>
<dbReference type="Proteomes" id="UP001551329">
    <property type="component" value="Unassembled WGS sequence"/>
</dbReference>
<accession>A0ABV3CIP2</accession>
<feature type="signal peptide" evidence="2">
    <location>
        <begin position="1"/>
        <end position="35"/>
    </location>
</feature>
<gene>
    <name evidence="3" type="ORF">AB0A88_31635</name>
</gene>
<dbReference type="RefSeq" id="WP_358477311.1">
    <property type="nucleotide sequence ID" value="NZ_JBEZAE010000029.1"/>
</dbReference>
<evidence type="ECO:0000256" key="1">
    <source>
        <dbReference type="SAM" id="MobiDB-lite"/>
    </source>
</evidence>
<sequence length="164" mass="17044">MPVSKASPRRALGAAVLASSLASVLALTLAPVAYGAECQPEDQACLDKENNAEEAKKIEEQQKKTQEAAGQADKDIEKIGKDLKECPPESSSCMEKLAGKGGREEDGFKDMSDTISMNKPEPADNAAQTVTSTCAAFPASLPQGSSDPGQSPFPASQLCSLLGS</sequence>
<feature type="chain" id="PRO_5046043373" evidence="2">
    <location>
        <begin position="36"/>
        <end position="164"/>
    </location>
</feature>
<keyword evidence="2" id="KW-0732">Signal</keyword>